<protein>
    <submittedName>
        <fullName evidence="1">Uncharacterized protein</fullName>
    </submittedName>
</protein>
<organism evidence="1 2">
    <name type="scientific">Eumeta variegata</name>
    <name type="common">Bagworm moth</name>
    <name type="synonym">Eumeta japonica</name>
    <dbReference type="NCBI Taxonomy" id="151549"/>
    <lineage>
        <taxon>Eukaryota</taxon>
        <taxon>Metazoa</taxon>
        <taxon>Ecdysozoa</taxon>
        <taxon>Arthropoda</taxon>
        <taxon>Hexapoda</taxon>
        <taxon>Insecta</taxon>
        <taxon>Pterygota</taxon>
        <taxon>Neoptera</taxon>
        <taxon>Endopterygota</taxon>
        <taxon>Lepidoptera</taxon>
        <taxon>Glossata</taxon>
        <taxon>Ditrysia</taxon>
        <taxon>Tineoidea</taxon>
        <taxon>Psychidae</taxon>
        <taxon>Oiketicinae</taxon>
        <taxon>Eumeta</taxon>
    </lineage>
</organism>
<keyword evidence="2" id="KW-1185">Reference proteome</keyword>
<name>A0A4C1Z0D6_EUMVA</name>
<sequence>MYLQFRHHTAAFRGRFKYAATKCWNNIPPPLKSLSIISSFKLQPKWNLMQIQLALAPAFSPTSYHFRILYTCLIEIILVARGPAAYGPYRCVEVFARLPTAGVTELDAGVGGHVGSATSMLISWKTFRFLVRATLRFFSRDTFVTKLEQLQEKEVRVD</sequence>
<dbReference type="Proteomes" id="UP000299102">
    <property type="component" value="Unassembled WGS sequence"/>
</dbReference>
<dbReference type="AlphaFoldDB" id="A0A4C1Z0D6"/>
<proteinExistence type="predicted"/>
<accession>A0A4C1Z0D6</accession>
<evidence type="ECO:0000313" key="2">
    <source>
        <dbReference type="Proteomes" id="UP000299102"/>
    </source>
</evidence>
<comment type="caution">
    <text evidence="1">The sequence shown here is derived from an EMBL/GenBank/DDBJ whole genome shotgun (WGS) entry which is preliminary data.</text>
</comment>
<gene>
    <name evidence="1" type="ORF">EVAR_58901_1</name>
</gene>
<dbReference type="EMBL" id="BGZK01001472">
    <property type="protein sequence ID" value="GBP80643.1"/>
    <property type="molecule type" value="Genomic_DNA"/>
</dbReference>
<evidence type="ECO:0000313" key="1">
    <source>
        <dbReference type="EMBL" id="GBP80643.1"/>
    </source>
</evidence>
<reference evidence="1 2" key="1">
    <citation type="journal article" date="2019" name="Commun. Biol.">
        <title>The bagworm genome reveals a unique fibroin gene that provides high tensile strength.</title>
        <authorList>
            <person name="Kono N."/>
            <person name="Nakamura H."/>
            <person name="Ohtoshi R."/>
            <person name="Tomita M."/>
            <person name="Numata K."/>
            <person name="Arakawa K."/>
        </authorList>
    </citation>
    <scope>NUCLEOTIDE SEQUENCE [LARGE SCALE GENOMIC DNA]</scope>
</reference>